<evidence type="ECO:0000313" key="3">
    <source>
        <dbReference type="Proteomes" id="UP000250266"/>
    </source>
</evidence>
<reference evidence="2 3" key="1">
    <citation type="journal article" date="2016" name="Nat. Commun.">
        <title>Ectomycorrhizal ecology is imprinted in the genome of the dominant symbiotic fungus Cenococcum geophilum.</title>
        <authorList>
            <consortium name="DOE Joint Genome Institute"/>
            <person name="Peter M."/>
            <person name="Kohler A."/>
            <person name="Ohm R.A."/>
            <person name="Kuo A."/>
            <person name="Krutzmann J."/>
            <person name="Morin E."/>
            <person name="Arend M."/>
            <person name="Barry K.W."/>
            <person name="Binder M."/>
            <person name="Choi C."/>
            <person name="Clum A."/>
            <person name="Copeland A."/>
            <person name="Grisel N."/>
            <person name="Haridas S."/>
            <person name="Kipfer T."/>
            <person name="LaButti K."/>
            <person name="Lindquist E."/>
            <person name="Lipzen A."/>
            <person name="Maire R."/>
            <person name="Meier B."/>
            <person name="Mihaltcheva S."/>
            <person name="Molinier V."/>
            <person name="Murat C."/>
            <person name="Poggeler S."/>
            <person name="Quandt C.A."/>
            <person name="Sperisen C."/>
            <person name="Tritt A."/>
            <person name="Tisserant E."/>
            <person name="Crous P.W."/>
            <person name="Henrissat B."/>
            <person name="Nehls U."/>
            <person name="Egli S."/>
            <person name="Spatafora J.W."/>
            <person name="Grigoriev I.V."/>
            <person name="Martin F.M."/>
        </authorList>
    </citation>
    <scope>NUCLEOTIDE SEQUENCE [LARGE SCALE GENOMIC DNA]</scope>
    <source>
        <strain evidence="2 3">CBS 459.81</strain>
    </source>
</reference>
<organism evidence="2 3">
    <name type="scientific">Lepidopterella palustris CBS 459.81</name>
    <dbReference type="NCBI Taxonomy" id="1314670"/>
    <lineage>
        <taxon>Eukaryota</taxon>
        <taxon>Fungi</taxon>
        <taxon>Dikarya</taxon>
        <taxon>Ascomycota</taxon>
        <taxon>Pezizomycotina</taxon>
        <taxon>Dothideomycetes</taxon>
        <taxon>Pleosporomycetidae</taxon>
        <taxon>Mytilinidiales</taxon>
        <taxon>Argynnaceae</taxon>
        <taxon>Lepidopterella</taxon>
    </lineage>
</organism>
<protein>
    <submittedName>
        <fullName evidence="2">Uncharacterized protein</fullName>
    </submittedName>
</protein>
<name>A0A8E2EKW9_9PEZI</name>
<dbReference type="EMBL" id="KV744815">
    <property type="protein sequence ID" value="OCK85673.1"/>
    <property type="molecule type" value="Genomic_DNA"/>
</dbReference>
<sequence length="123" mass="14346">MSLRRALTSGKGNVALEGREPAESEYVRPFGISLGSVAKEAAWIYYRWNYFPFFFLLLPNFVRFLHIIVWNKSRWPPGERFGRDSRASKTEQRFILLNFVPSSSLRLVFEVEFDTCLEISYGP</sequence>
<keyword evidence="1" id="KW-0472">Membrane</keyword>
<dbReference type="AlphaFoldDB" id="A0A8E2EKW9"/>
<keyword evidence="1" id="KW-0812">Transmembrane</keyword>
<feature type="transmembrane region" description="Helical" evidence="1">
    <location>
        <begin position="50"/>
        <end position="70"/>
    </location>
</feature>
<gene>
    <name evidence="2" type="ORF">K432DRAFT_377444</name>
</gene>
<accession>A0A8E2EKW9</accession>
<proteinExistence type="predicted"/>
<evidence type="ECO:0000256" key="1">
    <source>
        <dbReference type="SAM" id="Phobius"/>
    </source>
</evidence>
<evidence type="ECO:0000313" key="2">
    <source>
        <dbReference type="EMBL" id="OCK85673.1"/>
    </source>
</evidence>
<keyword evidence="3" id="KW-1185">Reference proteome</keyword>
<keyword evidence="1" id="KW-1133">Transmembrane helix</keyword>
<dbReference type="Proteomes" id="UP000250266">
    <property type="component" value="Unassembled WGS sequence"/>
</dbReference>